<keyword evidence="3" id="KW-1185">Reference proteome</keyword>
<feature type="signal peptide" evidence="1">
    <location>
        <begin position="1"/>
        <end position="25"/>
    </location>
</feature>
<dbReference type="AlphaFoldDB" id="A0A4R6WP77"/>
<organism evidence="2 3">
    <name type="scientific">Sphingobacterium yanglingense</name>
    <dbReference type="NCBI Taxonomy" id="1437280"/>
    <lineage>
        <taxon>Bacteria</taxon>
        <taxon>Pseudomonadati</taxon>
        <taxon>Bacteroidota</taxon>
        <taxon>Sphingobacteriia</taxon>
        <taxon>Sphingobacteriales</taxon>
        <taxon>Sphingobacteriaceae</taxon>
        <taxon>Sphingobacterium</taxon>
    </lineage>
</organism>
<sequence length="496" mass="57033">MRVNRHYRLQLFMAACIFTSCMNPAIEIKAQAPAASPKIHVMIPYLNSDGRLNYVDRDGKEKISERYTHASPFISKGYAVVGNEGGETAVIDAQGKIVEAYADQEIRLEVFGGYTLMMTEVEYEKKMPVWKWDWNIMGGDVKKTTTYVNVRIKVLETQQVLLKEDVPSDDATYSLMVYELDSSRFVLNNALYQIKKGQIKKEKTGIIVILDNGRYFTSSGNTFTLYGVKDKNGIASGLQSTDRLDLKLGEGILTLDSINQERYAPEIPKLLKDNKTQDVYSFPQYDKPFPSEIKQGTAAQMEFLKEVSLVYSVNNSPYFILGRFNYDHSVWAYDWLYIDVKGNLLNEIQVSDFFIFDQVGNLLWPDRKMLFGAIDMPKDWRVGKIKYVNASPEMYIVQVKKGEEKPTWGVWDTQRKDWTIEPSYRDVNLLNTTKQIFSLQQEEEGDYFLYDNLKKAPVGNKSYRSISSDGAVRVKSAEGNEEWYYIDILTGKEYKE</sequence>
<keyword evidence="1" id="KW-0732">Signal</keyword>
<reference evidence="2 3" key="1">
    <citation type="submission" date="2019-03" db="EMBL/GenBank/DDBJ databases">
        <title>Genomic Encyclopedia of Archaeal and Bacterial Type Strains, Phase II (KMG-II): from individual species to whole genera.</title>
        <authorList>
            <person name="Goeker M."/>
        </authorList>
    </citation>
    <scope>NUCLEOTIDE SEQUENCE [LARGE SCALE GENOMIC DNA]</scope>
    <source>
        <strain evidence="2 3">DSM 28353</strain>
    </source>
</reference>
<evidence type="ECO:0000256" key="1">
    <source>
        <dbReference type="SAM" id="SignalP"/>
    </source>
</evidence>
<dbReference type="EMBL" id="SNYV01000013">
    <property type="protein sequence ID" value="TDQ78035.1"/>
    <property type="molecule type" value="Genomic_DNA"/>
</dbReference>
<accession>A0A4R6WP77</accession>
<proteinExistence type="predicted"/>
<dbReference type="PROSITE" id="PS51257">
    <property type="entry name" value="PROKAR_LIPOPROTEIN"/>
    <property type="match status" value="1"/>
</dbReference>
<evidence type="ECO:0000313" key="3">
    <source>
        <dbReference type="Proteomes" id="UP000295292"/>
    </source>
</evidence>
<comment type="caution">
    <text evidence="2">The sequence shown here is derived from an EMBL/GenBank/DDBJ whole genome shotgun (WGS) entry which is preliminary data.</text>
</comment>
<name>A0A4R6WP77_9SPHI</name>
<protein>
    <recommendedName>
        <fullName evidence="4">WG repeat protein</fullName>
    </recommendedName>
</protein>
<feature type="chain" id="PRO_5020751551" description="WG repeat protein" evidence="1">
    <location>
        <begin position="26"/>
        <end position="496"/>
    </location>
</feature>
<dbReference type="Proteomes" id="UP000295292">
    <property type="component" value="Unassembled WGS sequence"/>
</dbReference>
<evidence type="ECO:0000313" key="2">
    <source>
        <dbReference type="EMBL" id="TDQ78035.1"/>
    </source>
</evidence>
<evidence type="ECO:0008006" key="4">
    <source>
        <dbReference type="Google" id="ProtNLM"/>
    </source>
</evidence>
<gene>
    <name evidence="2" type="ORF">CLV99_2012</name>
</gene>